<dbReference type="Pfam" id="PF12838">
    <property type="entry name" value="Fer4_7"/>
    <property type="match status" value="1"/>
</dbReference>
<dbReference type="GO" id="GO:0009060">
    <property type="term" value="P:aerobic respiration"/>
    <property type="evidence" value="ECO:0007669"/>
    <property type="project" value="TreeGrafter"/>
</dbReference>
<dbReference type="AlphaFoldDB" id="A0A6G5ZUW2"/>
<protein>
    <submittedName>
        <fullName evidence="7">NADH dehydrogenase subunit 8</fullName>
    </submittedName>
</protein>
<feature type="domain" description="4Fe-4S ferredoxin-type" evidence="6">
    <location>
        <begin position="36"/>
        <end position="66"/>
    </location>
</feature>
<dbReference type="InterPro" id="IPR017896">
    <property type="entry name" value="4Fe4S_Fe-S-bd"/>
</dbReference>
<evidence type="ECO:0000256" key="2">
    <source>
        <dbReference type="ARBA" id="ARBA00022723"/>
    </source>
</evidence>
<keyword evidence="7" id="KW-0496">Mitochondrion</keyword>
<dbReference type="GO" id="GO:0003954">
    <property type="term" value="F:NADH dehydrogenase activity"/>
    <property type="evidence" value="ECO:0007669"/>
    <property type="project" value="TreeGrafter"/>
</dbReference>
<accession>A0A6G5ZUW2</accession>
<dbReference type="GO" id="GO:0016020">
    <property type="term" value="C:membrane"/>
    <property type="evidence" value="ECO:0007669"/>
    <property type="project" value="InterPro"/>
</dbReference>
<evidence type="ECO:0000259" key="6">
    <source>
        <dbReference type="PROSITE" id="PS51379"/>
    </source>
</evidence>
<dbReference type="InterPro" id="IPR017900">
    <property type="entry name" value="4Fe4S_Fe_S_CS"/>
</dbReference>
<dbReference type="GO" id="GO:0046872">
    <property type="term" value="F:metal ion binding"/>
    <property type="evidence" value="ECO:0007669"/>
    <property type="project" value="UniProtKB-KW"/>
</dbReference>
<evidence type="ECO:0000256" key="3">
    <source>
        <dbReference type="ARBA" id="ARBA00022737"/>
    </source>
</evidence>
<dbReference type="PANTHER" id="PTHR10849">
    <property type="entry name" value="NADH DEHYDROGENASE UBIQUINONE IRON-SULFUR PROTEIN 8, MITOCHONDRIAL"/>
    <property type="match status" value="1"/>
</dbReference>
<dbReference type="PROSITE" id="PS51379">
    <property type="entry name" value="4FE4S_FER_2"/>
    <property type="match status" value="2"/>
</dbReference>
<dbReference type="PROSITE" id="PS00198">
    <property type="entry name" value="4FE4S_FER_1"/>
    <property type="match status" value="2"/>
</dbReference>
<sequence>MEYMHVVAHVVHHHSTRSVLVHEIPHSSWLRGEHELVHHLDGSPRCIACRLCSTTCPSYAITLSVGVSAYIARDVVSYSLCSSRCIYCGWCDSVCPTSSIHHGDVLAVGTTSRRTLHTSTRLCTT</sequence>
<geneLocation type="mitochondrion" evidence="7"/>
<evidence type="ECO:0000313" key="7">
    <source>
        <dbReference type="EMBL" id="QHQ98649.1"/>
    </source>
</evidence>
<reference evidence="7" key="1">
    <citation type="journal article" date="2020" name="Nucleic Acids Res.">
        <title>Gene fragmentation and RNA editing without borders: eccentric mitochondrial genomes of diplonemids.</title>
        <authorList>
            <person name="Kaur B."/>
            <person name="Zahonova K."/>
            <person name="Valach M."/>
            <person name="Faktorova D."/>
            <person name="Prokopchuk G."/>
            <person name="Burger G."/>
            <person name="Lukes J."/>
        </authorList>
    </citation>
    <scope>NUCLEOTIDE SEQUENCE</scope>
</reference>
<keyword evidence="2" id="KW-0479">Metal-binding</keyword>
<keyword evidence="1" id="KW-0004">4Fe-4S</keyword>
<keyword evidence="5" id="KW-0411">Iron-sulfur</keyword>
<dbReference type="EMBL" id="MN109030">
    <property type="protein sequence ID" value="QHQ98649.1"/>
    <property type="molecule type" value="mRNA"/>
</dbReference>
<keyword evidence="4" id="KW-0408">Iron</keyword>
<organism evidence="7">
    <name type="scientific">Lacrimia lanifica</name>
    <dbReference type="NCBI Taxonomy" id="2016125"/>
    <lineage>
        <taxon>Eukaryota</taxon>
        <taxon>Discoba</taxon>
        <taxon>Euglenozoa</taxon>
        <taxon>Diplonemea</taxon>
        <taxon>Diplonemidae</taxon>
        <taxon>Lacrimia</taxon>
    </lineage>
</organism>
<dbReference type="PANTHER" id="PTHR10849:SF35">
    <property type="entry name" value="FORMATE HYDROGENLYASE SUBUNIT 6-RELATED"/>
    <property type="match status" value="1"/>
</dbReference>
<evidence type="ECO:0000256" key="4">
    <source>
        <dbReference type="ARBA" id="ARBA00023004"/>
    </source>
</evidence>
<proteinExistence type="evidence at transcript level"/>
<dbReference type="SUPFAM" id="SSF54862">
    <property type="entry name" value="4Fe-4S ferredoxins"/>
    <property type="match status" value="1"/>
</dbReference>
<name>A0A6G5ZUW2_9EUGL</name>
<dbReference type="Gene3D" id="3.30.70.3270">
    <property type="match status" value="1"/>
</dbReference>
<feature type="domain" description="4Fe-4S ferredoxin-type" evidence="6">
    <location>
        <begin position="76"/>
        <end position="105"/>
    </location>
</feature>
<evidence type="ECO:0000256" key="5">
    <source>
        <dbReference type="ARBA" id="ARBA00023014"/>
    </source>
</evidence>
<keyword evidence="3" id="KW-0677">Repeat</keyword>
<dbReference type="InterPro" id="IPR010226">
    <property type="entry name" value="NADH_quinone_OxRdtase_chainI"/>
</dbReference>
<evidence type="ECO:0000256" key="1">
    <source>
        <dbReference type="ARBA" id="ARBA00022485"/>
    </source>
</evidence>
<dbReference type="GO" id="GO:0051539">
    <property type="term" value="F:4 iron, 4 sulfur cluster binding"/>
    <property type="evidence" value="ECO:0007669"/>
    <property type="project" value="UniProtKB-KW"/>
</dbReference>